<dbReference type="PROSITE" id="PS51406">
    <property type="entry name" value="FIBRINOGEN_C_2"/>
    <property type="match status" value="1"/>
</dbReference>
<dbReference type="GO" id="GO:0097367">
    <property type="term" value="F:carbohydrate derivative binding"/>
    <property type="evidence" value="ECO:0007669"/>
    <property type="project" value="TreeGrafter"/>
</dbReference>
<dbReference type="Proteomes" id="UP000824782">
    <property type="component" value="Unassembled WGS sequence"/>
</dbReference>
<dbReference type="SMART" id="SM00186">
    <property type="entry name" value="FBG"/>
    <property type="match status" value="1"/>
</dbReference>
<accession>A0AAV7BDU8</accession>
<dbReference type="FunFam" id="3.90.215.10:FF:000001">
    <property type="entry name" value="Tenascin isoform 1"/>
    <property type="match status" value="1"/>
</dbReference>
<name>A0AAV7BDU8_ENGPU</name>
<dbReference type="InterPro" id="IPR002181">
    <property type="entry name" value="Fibrinogen_a/b/g_C_dom"/>
</dbReference>
<dbReference type="InterPro" id="IPR020837">
    <property type="entry name" value="Fibrinogen_CS"/>
</dbReference>
<dbReference type="Pfam" id="PF00147">
    <property type="entry name" value="Fibrinogen_C"/>
    <property type="match status" value="1"/>
</dbReference>
<protein>
    <recommendedName>
        <fullName evidence="2">Fibrinogen C-terminal domain-containing protein</fullName>
    </recommendedName>
</protein>
<dbReference type="GO" id="GO:0001867">
    <property type="term" value="P:complement activation, lectin pathway"/>
    <property type="evidence" value="ECO:0007669"/>
    <property type="project" value="TreeGrafter"/>
</dbReference>
<dbReference type="GO" id="GO:0005615">
    <property type="term" value="C:extracellular space"/>
    <property type="evidence" value="ECO:0007669"/>
    <property type="project" value="TreeGrafter"/>
</dbReference>
<keyword evidence="4" id="KW-1185">Reference proteome</keyword>
<dbReference type="PANTHER" id="PTHR19143:SF464">
    <property type="entry name" value="FICOLIN-LIKE ISOFORM X1"/>
    <property type="match status" value="1"/>
</dbReference>
<dbReference type="GO" id="GO:0005102">
    <property type="term" value="F:signaling receptor binding"/>
    <property type="evidence" value="ECO:0007669"/>
    <property type="project" value="TreeGrafter"/>
</dbReference>
<organism evidence="3 4">
    <name type="scientific">Engystomops pustulosus</name>
    <name type="common">Tungara frog</name>
    <name type="synonym">Physalaemus pustulosus</name>
    <dbReference type="NCBI Taxonomy" id="76066"/>
    <lineage>
        <taxon>Eukaryota</taxon>
        <taxon>Metazoa</taxon>
        <taxon>Chordata</taxon>
        <taxon>Craniata</taxon>
        <taxon>Vertebrata</taxon>
        <taxon>Euteleostomi</taxon>
        <taxon>Amphibia</taxon>
        <taxon>Batrachia</taxon>
        <taxon>Anura</taxon>
        <taxon>Neobatrachia</taxon>
        <taxon>Hyloidea</taxon>
        <taxon>Leptodactylidae</taxon>
        <taxon>Leiuperinae</taxon>
        <taxon>Engystomops</taxon>
    </lineage>
</organism>
<dbReference type="InterPro" id="IPR036056">
    <property type="entry name" value="Fibrinogen-like_C"/>
</dbReference>
<sequence>MHQDEEGELLHPRRRTRRWIGTGPGAKNCKDLKDFGFHLSGWYTIYPDGRRPVAVLCDMDTDGGGWIVFQRRVDGSVDFNRDWDNYQWGFGSQLSEFWLGNNNLHRLTSSGSFQLRFDLEDFEGNRTYATYSNFMVEGESKQYTLRYGSFIGGTAGDSLRTQKDQAFSTKDQNNDKSSRSEKSCAEYFKGGWWFESCHFSNLNGEYLKGEHRVKGKGIIWYTFRGNFYSLKSTEIKFRPAKQ</sequence>
<evidence type="ECO:0000313" key="3">
    <source>
        <dbReference type="EMBL" id="KAG8570629.1"/>
    </source>
</evidence>
<keyword evidence="1" id="KW-1015">Disulfide bond</keyword>
<evidence type="ECO:0000256" key="1">
    <source>
        <dbReference type="ARBA" id="ARBA00023157"/>
    </source>
</evidence>
<proteinExistence type="predicted"/>
<dbReference type="PROSITE" id="PS00514">
    <property type="entry name" value="FIBRINOGEN_C_1"/>
    <property type="match status" value="1"/>
</dbReference>
<dbReference type="NCBIfam" id="NF040941">
    <property type="entry name" value="GGGWT_bact"/>
    <property type="match status" value="1"/>
</dbReference>
<dbReference type="AlphaFoldDB" id="A0AAV7BDU8"/>
<dbReference type="Gene3D" id="3.90.215.10">
    <property type="entry name" value="Gamma Fibrinogen, chain A, domain 1"/>
    <property type="match status" value="1"/>
</dbReference>
<dbReference type="EMBL" id="WNYA01000005">
    <property type="protein sequence ID" value="KAG8570629.1"/>
    <property type="molecule type" value="Genomic_DNA"/>
</dbReference>
<feature type="domain" description="Fibrinogen C-terminal" evidence="2">
    <location>
        <begin position="20"/>
        <end position="241"/>
    </location>
</feature>
<dbReference type="CDD" id="cd00087">
    <property type="entry name" value="FReD"/>
    <property type="match status" value="1"/>
</dbReference>
<comment type="caution">
    <text evidence="3">The sequence shown here is derived from an EMBL/GenBank/DDBJ whole genome shotgun (WGS) entry which is preliminary data.</text>
</comment>
<gene>
    <name evidence="3" type="ORF">GDO81_011357</name>
</gene>
<evidence type="ECO:0000259" key="2">
    <source>
        <dbReference type="PROSITE" id="PS51406"/>
    </source>
</evidence>
<evidence type="ECO:0000313" key="4">
    <source>
        <dbReference type="Proteomes" id="UP000824782"/>
    </source>
</evidence>
<dbReference type="GO" id="GO:0003823">
    <property type="term" value="F:antigen binding"/>
    <property type="evidence" value="ECO:0007669"/>
    <property type="project" value="TreeGrafter"/>
</dbReference>
<dbReference type="InterPro" id="IPR050373">
    <property type="entry name" value="Fibrinogen_C-term_domain"/>
</dbReference>
<dbReference type="SUPFAM" id="SSF56496">
    <property type="entry name" value="Fibrinogen C-terminal domain-like"/>
    <property type="match status" value="1"/>
</dbReference>
<reference evidence="3" key="1">
    <citation type="thesis" date="2020" institute="ProQuest LLC" country="789 East Eisenhower Parkway, Ann Arbor, MI, USA">
        <title>Comparative Genomics and Chromosome Evolution.</title>
        <authorList>
            <person name="Mudd A.B."/>
        </authorList>
    </citation>
    <scope>NUCLEOTIDE SEQUENCE</scope>
    <source>
        <strain evidence="3">237g6f4</strain>
        <tissue evidence="3">Blood</tissue>
    </source>
</reference>
<dbReference type="InterPro" id="IPR014716">
    <property type="entry name" value="Fibrinogen_a/b/g_C_1"/>
</dbReference>
<dbReference type="PANTHER" id="PTHR19143">
    <property type="entry name" value="FIBRINOGEN/TENASCIN/ANGIOPOEITIN"/>
    <property type="match status" value="1"/>
</dbReference>